<keyword evidence="2" id="KW-1185">Reference proteome</keyword>
<accession>A0A1I1TUD6</accession>
<gene>
    <name evidence="1" type="ORF">SAMN05216297_11016</name>
</gene>
<sequence length="169" mass="20367">MKNSIEKDIQNLTTQLLELARLKCWNFISNNVVFLLSNISEIEGENFFTQRINRNKLNKSKTPKSFSEAITDFKEIYDLIYDINLHIYKAEKNQTIIDIRYFLKNNLDPDYLKTVINNPSMLHCKIALPPYRKNDDDKFDVNWELGGISYQWNMFWYKRKLKKWSQTRR</sequence>
<evidence type="ECO:0000313" key="2">
    <source>
        <dbReference type="Proteomes" id="UP000199672"/>
    </source>
</evidence>
<dbReference type="AlphaFoldDB" id="A0A1I1TUD6"/>
<evidence type="ECO:0000313" key="1">
    <source>
        <dbReference type="EMBL" id="SFD62124.1"/>
    </source>
</evidence>
<proteinExistence type="predicted"/>
<reference evidence="2" key="1">
    <citation type="submission" date="2016-10" db="EMBL/GenBank/DDBJ databases">
        <authorList>
            <person name="Varghese N."/>
            <person name="Submissions S."/>
        </authorList>
    </citation>
    <scope>NUCLEOTIDE SEQUENCE [LARGE SCALE GENOMIC DNA]</scope>
    <source>
        <strain evidence="2">CGMCC 1.10370</strain>
    </source>
</reference>
<dbReference type="STRING" id="739143.SAMN05216297_11016"/>
<dbReference type="OrthoDB" id="674560at2"/>
<dbReference type="EMBL" id="FOMH01000010">
    <property type="protein sequence ID" value="SFD62124.1"/>
    <property type="molecule type" value="Genomic_DNA"/>
</dbReference>
<organism evidence="1 2">
    <name type="scientific">Flavobacterium phragmitis</name>
    <dbReference type="NCBI Taxonomy" id="739143"/>
    <lineage>
        <taxon>Bacteria</taxon>
        <taxon>Pseudomonadati</taxon>
        <taxon>Bacteroidota</taxon>
        <taxon>Flavobacteriia</taxon>
        <taxon>Flavobacteriales</taxon>
        <taxon>Flavobacteriaceae</taxon>
        <taxon>Flavobacterium</taxon>
    </lineage>
</organism>
<dbReference type="Proteomes" id="UP000199672">
    <property type="component" value="Unassembled WGS sequence"/>
</dbReference>
<dbReference type="RefSeq" id="WP_091495875.1">
    <property type="nucleotide sequence ID" value="NZ_FOMH01000010.1"/>
</dbReference>
<protein>
    <submittedName>
        <fullName evidence="1">Uncharacterized protein</fullName>
    </submittedName>
</protein>
<name>A0A1I1TUD6_9FLAO</name>